<feature type="region of interest" description="Disordered" evidence="1">
    <location>
        <begin position="82"/>
        <end position="110"/>
    </location>
</feature>
<keyword evidence="3" id="KW-1185">Reference proteome</keyword>
<name>A0ABP0N2H2_9DINO</name>
<reference evidence="2 3" key="1">
    <citation type="submission" date="2024-02" db="EMBL/GenBank/DDBJ databases">
        <authorList>
            <person name="Chen Y."/>
            <person name="Shah S."/>
            <person name="Dougan E. K."/>
            <person name="Thang M."/>
            <person name="Chan C."/>
        </authorList>
    </citation>
    <scope>NUCLEOTIDE SEQUENCE [LARGE SCALE GENOMIC DNA]</scope>
</reference>
<sequence length="110" mass="12268">MSSCMSISRDDRFVCTKDDVPQIRVFDADISQNHQNPRILPGNSTLAAVAQKKGCLMVFEICRSQRPSIGRLAMSPLLTMPPESRKAAESQHQTQEESHSVYFQSPLMGT</sequence>
<dbReference type="EMBL" id="CAXAMN010021295">
    <property type="protein sequence ID" value="CAK9057648.1"/>
    <property type="molecule type" value="Genomic_DNA"/>
</dbReference>
<protein>
    <submittedName>
        <fullName evidence="2">Uncharacterized protein</fullName>
    </submittedName>
</protein>
<evidence type="ECO:0000313" key="3">
    <source>
        <dbReference type="Proteomes" id="UP001642484"/>
    </source>
</evidence>
<comment type="caution">
    <text evidence="2">The sequence shown here is derived from an EMBL/GenBank/DDBJ whole genome shotgun (WGS) entry which is preliminary data.</text>
</comment>
<evidence type="ECO:0000256" key="1">
    <source>
        <dbReference type="SAM" id="MobiDB-lite"/>
    </source>
</evidence>
<organism evidence="2 3">
    <name type="scientific">Durusdinium trenchii</name>
    <dbReference type="NCBI Taxonomy" id="1381693"/>
    <lineage>
        <taxon>Eukaryota</taxon>
        <taxon>Sar</taxon>
        <taxon>Alveolata</taxon>
        <taxon>Dinophyceae</taxon>
        <taxon>Suessiales</taxon>
        <taxon>Symbiodiniaceae</taxon>
        <taxon>Durusdinium</taxon>
    </lineage>
</organism>
<dbReference type="Proteomes" id="UP001642484">
    <property type="component" value="Unassembled WGS sequence"/>
</dbReference>
<feature type="compositionally biased region" description="Basic and acidic residues" evidence="1">
    <location>
        <begin position="83"/>
        <end position="99"/>
    </location>
</feature>
<gene>
    <name evidence="2" type="ORF">CCMP2556_LOCUS28434</name>
</gene>
<accession>A0ABP0N2H2</accession>
<evidence type="ECO:0000313" key="2">
    <source>
        <dbReference type="EMBL" id="CAK9057648.1"/>
    </source>
</evidence>
<proteinExistence type="predicted"/>